<keyword evidence="1" id="KW-1133">Transmembrane helix</keyword>
<name>A0A1F8E1G0_9BACT</name>
<keyword evidence="1" id="KW-0812">Transmembrane</keyword>
<feature type="transmembrane region" description="Helical" evidence="1">
    <location>
        <begin position="17"/>
        <end position="37"/>
    </location>
</feature>
<keyword evidence="1" id="KW-0472">Membrane</keyword>
<dbReference type="AlphaFoldDB" id="A0A1F8E1G0"/>
<evidence type="ECO:0000313" key="3">
    <source>
        <dbReference type="Proteomes" id="UP000179057"/>
    </source>
</evidence>
<dbReference type="EMBL" id="MGIV01000012">
    <property type="protein sequence ID" value="OGM94616.1"/>
    <property type="molecule type" value="Genomic_DNA"/>
</dbReference>
<accession>A0A1F8E1G0</accession>
<dbReference type="Proteomes" id="UP000179057">
    <property type="component" value="Unassembled WGS sequence"/>
</dbReference>
<proteinExistence type="predicted"/>
<protein>
    <submittedName>
        <fullName evidence="2">Uncharacterized protein</fullName>
    </submittedName>
</protein>
<sequence length="190" mass="22024">MTTETLFVKWWYRALKVVFFFALIISLFTSSIIIYSVSNEKEITSETYVLVGDKVKQYYPEYNTINSEELGRKSLGKILSNDFYTASVITPQSENATKRIGEIEEKYLGEDIANKQVVEQETRGLLQKDVKGMKLYSVKYAKSTCLFMFLMTYFIVSIIFIIVAEIFYYVISGELLLTKGVAKFINRHKR</sequence>
<evidence type="ECO:0000313" key="2">
    <source>
        <dbReference type="EMBL" id="OGM94616.1"/>
    </source>
</evidence>
<comment type="caution">
    <text evidence="2">The sequence shown here is derived from an EMBL/GenBank/DDBJ whole genome shotgun (WGS) entry which is preliminary data.</text>
</comment>
<reference evidence="2 3" key="1">
    <citation type="journal article" date="2016" name="Nat. Commun.">
        <title>Thousands of microbial genomes shed light on interconnected biogeochemical processes in an aquifer system.</title>
        <authorList>
            <person name="Anantharaman K."/>
            <person name="Brown C.T."/>
            <person name="Hug L.A."/>
            <person name="Sharon I."/>
            <person name="Castelle C.J."/>
            <person name="Probst A.J."/>
            <person name="Thomas B.C."/>
            <person name="Singh A."/>
            <person name="Wilkins M.J."/>
            <person name="Karaoz U."/>
            <person name="Brodie E.L."/>
            <person name="Williams K.H."/>
            <person name="Hubbard S.S."/>
            <person name="Banfield J.F."/>
        </authorList>
    </citation>
    <scope>NUCLEOTIDE SEQUENCE [LARGE SCALE GENOMIC DNA]</scope>
</reference>
<feature type="transmembrane region" description="Helical" evidence="1">
    <location>
        <begin position="146"/>
        <end position="171"/>
    </location>
</feature>
<evidence type="ECO:0000256" key="1">
    <source>
        <dbReference type="SAM" id="Phobius"/>
    </source>
</evidence>
<organism evidence="2 3">
    <name type="scientific">Candidatus Wolfebacteria bacterium RIFOXYD1_FULL_48_65</name>
    <dbReference type="NCBI Taxonomy" id="1802561"/>
    <lineage>
        <taxon>Bacteria</taxon>
        <taxon>Candidatus Wolfeibacteriota</taxon>
    </lineage>
</organism>
<gene>
    <name evidence="2" type="ORF">A2610_01385</name>
</gene>